<protein>
    <submittedName>
        <fullName evidence="9">Lactose permease</fullName>
    </submittedName>
</protein>
<dbReference type="PANTHER" id="PTHR48022">
    <property type="entry name" value="PLASTIDIC GLUCOSE TRANSPORTER 4"/>
    <property type="match status" value="1"/>
</dbReference>
<dbReference type="GO" id="GO:0005351">
    <property type="term" value="F:carbohydrate:proton symporter activity"/>
    <property type="evidence" value="ECO:0007669"/>
    <property type="project" value="TreeGrafter"/>
</dbReference>
<dbReference type="PANTHER" id="PTHR48022:SF31">
    <property type="entry name" value="HEXOSE TRANSPORTER"/>
    <property type="match status" value="1"/>
</dbReference>
<dbReference type="SUPFAM" id="SSF103473">
    <property type="entry name" value="MFS general substrate transporter"/>
    <property type="match status" value="1"/>
</dbReference>
<organism evidence="9 10">
    <name type="scientific">Cyphellophora attinorum</name>
    <dbReference type="NCBI Taxonomy" id="1664694"/>
    <lineage>
        <taxon>Eukaryota</taxon>
        <taxon>Fungi</taxon>
        <taxon>Dikarya</taxon>
        <taxon>Ascomycota</taxon>
        <taxon>Pezizomycotina</taxon>
        <taxon>Eurotiomycetes</taxon>
        <taxon>Chaetothyriomycetidae</taxon>
        <taxon>Chaetothyriales</taxon>
        <taxon>Cyphellophoraceae</taxon>
        <taxon>Cyphellophora</taxon>
    </lineage>
</organism>
<dbReference type="FunFam" id="1.20.1250.20:FF:000117">
    <property type="entry name" value="MFS hexose transporter"/>
    <property type="match status" value="1"/>
</dbReference>
<gene>
    <name evidence="9" type="ORF">AB675_7463</name>
</gene>
<reference evidence="9 10" key="1">
    <citation type="submission" date="2015-06" db="EMBL/GenBank/DDBJ databases">
        <title>Draft genome of the ant-associated black yeast Phialophora attae CBS 131958.</title>
        <authorList>
            <person name="Moreno L.F."/>
            <person name="Stielow B.J."/>
            <person name="de Hoog S."/>
            <person name="Vicente V.A."/>
            <person name="Weiss V.A."/>
            <person name="de Vries M."/>
            <person name="Cruz L.M."/>
            <person name="Souza E.M."/>
        </authorList>
    </citation>
    <scope>NUCLEOTIDE SEQUENCE [LARGE SCALE GENOMIC DNA]</scope>
    <source>
        <strain evidence="9 10">CBS 131958</strain>
    </source>
</reference>
<dbReference type="InterPro" id="IPR020846">
    <property type="entry name" value="MFS_dom"/>
</dbReference>
<dbReference type="InterPro" id="IPR050360">
    <property type="entry name" value="MFS_Sugar_Transporters"/>
</dbReference>
<comment type="subcellular location">
    <subcellularLocation>
        <location evidence="1">Membrane</location>
        <topology evidence="1">Multi-pass membrane protein</topology>
    </subcellularLocation>
</comment>
<evidence type="ECO:0000256" key="7">
    <source>
        <dbReference type="SAM" id="Phobius"/>
    </source>
</evidence>
<dbReference type="GeneID" id="28739712"/>
<feature type="transmembrane region" description="Helical" evidence="7">
    <location>
        <begin position="371"/>
        <end position="399"/>
    </location>
</feature>
<evidence type="ECO:0000313" key="10">
    <source>
        <dbReference type="Proteomes" id="UP000038010"/>
    </source>
</evidence>
<feature type="transmembrane region" description="Helical" evidence="7">
    <location>
        <begin position="274"/>
        <end position="296"/>
    </location>
</feature>
<feature type="transmembrane region" description="Helical" evidence="7">
    <location>
        <begin position="340"/>
        <end position="359"/>
    </location>
</feature>
<evidence type="ECO:0000256" key="5">
    <source>
        <dbReference type="ARBA" id="ARBA00023136"/>
    </source>
</evidence>
<feature type="compositionally biased region" description="Gly residues" evidence="6">
    <location>
        <begin position="566"/>
        <end position="575"/>
    </location>
</feature>
<feature type="transmembrane region" description="Helical" evidence="7">
    <location>
        <begin position="107"/>
        <end position="125"/>
    </location>
</feature>
<feature type="transmembrane region" description="Helical" evidence="7">
    <location>
        <begin position="316"/>
        <end position="333"/>
    </location>
</feature>
<sequence length="575" mass="63920">MALRQRHHAEEAAIAREEAPEIPYVNWRKDPGLRKLYALCAVICVASATTGYDGSLLDKSQNMDLWQDYFDHPKGSNMGRLQAMYQLGSIASLPIAPIISDRFGRRISIICGCILMIAAGARFFLGFGNSLAQLASPLLLTEICHPQHRARVTAIYNCLWHVGSIICAWLTFGTMRIPSSWCWRAPTLVQVLFSVIQITFIWWVPESPRWLISKDRTEEALQVLAKYHANGNVNDATVQFEYAEIRETLKLEFLYKKTSSYLDFFKTEGNRYRLGLVISLGVFSQMSGNALTSYYSNRIYDSVGIDDDNTRFGLNGGRSILNLVVSVTCALLVDRVGRRPLFLAATGGMLLFFASMTVLGNRYTETPTHGIGIAFVTFQWCHDVAYALAWSGLLVAYTVEVLPFKLRAKGLMIMNVSVQAALAFSGQINPIPIDGAWKGEEWKLYTVYTVWIAFEFLIVYIFYVETRGPTLEEIAKIFDGRNAEVANVKTDIGGDSSARTHSSANNYPITEIHIATGEHDKSMSGGSWEHGEGTGVAREVQHGSGGYNGQYQSGGQHQKELSGSSDGFGGRYHAR</sequence>
<comment type="similarity">
    <text evidence="2">Belongs to the major facilitator superfamily. Sugar transporter (TC 2.A.1.1) family.</text>
</comment>
<dbReference type="VEuPathDB" id="FungiDB:AB675_7463"/>
<feature type="transmembrane region" description="Helical" evidence="7">
    <location>
        <begin position="83"/>
        <end position="100"/>
    </location>
</feature>
<proteinExistence type="inferred from homology"/>
<evidence type="ECO:0000256" key="3">
    <source>
        <dbReference type="ARBA" id="ARBA00022692"/>
    </source>
</evidence>
<dbReference type="Pfam" id="PF00083">
    <property type="entry name" value="Sugar_tr"/>
    <property type="match status" value="1"/>
</dbReference>
<accession>A0A0N1H4Y5</accession>
<dbReference type="InterPro" id="IPR036259">
    <property type="entry name" value="MFS_trans_sf"/>
</dbReference>
<evidence type="ECO:0000259" key="8">
    <source>
        <dbReference type="PROSITE" id="PS50850"/>
    </source>
</evidence>
<evidence type="ECO:0000313" key="9">
    <source>
        <dbReference type="EMBL" id="KPI40526.1"/>
    </source>
</evidence>
<dbReference type="InterPro" id="IPR005828">
    <property type="entry name" value="MFS_sugar_transport-like"/>
</dbReference>
<keyword evidence="10" id="KW-1185">Reference proteome</keyword>
<evidence type="ECO:0000256" key="4">
    <source>
        <dbReference type="ARBA" id="ARBA00022989"/>
    </source>
</evidence>
<keyword evidence="3 7" id="KW-0812">Transmembrane</keyword>
<feature type="region of interest" description="Disordered" evidence="6">
    <location>
        <begin position="538"/>
        <end position="575"/>
    </location>
</feature>
<dbReference type="RefSeq" id="XP_018000489.1">
    <property type="nucleotide sequence ID" value="XM_018147832.1"/>
</dbReference>
<keyword evidence="5 7" id="KW-0472">Membrane</keyword>
<dbReference type="OrthoDB" id="6133115at2759"/>
<evidence type="ECO:0000256" key="6">
    <source>
        <dbReference type="SAM" id="MobiDB-lite"/>
    </source>
</evidence>
<feature type="transmembrane region" description="Helical" evidence="7">
    <location>
        <begin position="445"/>
        <end position="464"/>
    </location>
</feature>
<evidence type="ECO:0000256" key="1">
    <source>
        <dbReference type="ARBA" id="ARBA00004141"/>
    </source>
</evidence>
<name>A0A0N1H4Y5_9EURO</name>
<dbReference type="EMBL" id="LFJN01000012">
    <property type="protein sequence ID" value="KPI40526.1"/>
    <property type="molecule type" value="Genomic_DNA"/>
</dbReference>
<evidence type="ECO:0000256" key="2">
    <source>
        <dbReference type="ARBA" id="ARBA00010992"/>
    </source>
</evidence>
<comment type="caution">
    <text evidence="9">The sequence shown here is derived from an EMBL/GenBank/DDBJ whole genome shotgun (WGS) entry which is preliminary data.</text>
</comment>
<dbReference type="Proteomes" id="UP000038010">
    <property type="component" value="Unassembled WGS sequence"/>
</dbReference>
<dbReference type="AlphaFoldDB" id="A0A0N1H4Y5"/>
<feature type="transmembrane region" description="Helical" evidence="7">
    <location>
        <begin position="36"/>
        <end position="57"/>
    </location>
</feature>
<feature type="domain" description="Major facilitator superfamily (MFS) profile" evidence="8">
    <location>
        <begin position="1"/>
        <end position="467"/>
    </location>
</feature>
<dbReference type="Gene3D" id="1.20.1250.20">
    <property type="entry name" value="MFS general substrate transporter like domains"/>
    <property type="match status" value="1"/>
</dbReference>
<keyword evidence="4 7" id="KW-1133">Transmembrane helix</keyword>
<dbReference type="PROSITE" id="PS50850">
    <property type="entry name" value="MFS"/>
    <property type="match status" value="1"/>
</dbReference>
<dbReference type="GO" id="GO:0016020">
    <property type="term" value="C:membrane"/>
    <property type="evidence" value="ECO:0007669"/>
    <property type="project" value="UniProtKB-SubCell"/>
</dbReference>